<evidence type="ECO:0000256" key="5">
    <source>
        <dbReference type="ARBA" id="ARBA00022525"/>
    </source>
</evidence>
<evidence type="ECO:0000256" key="7">
    <source>
        <dbReference type="ARBA" id="ARBA00023157"/>
    </source>
</evidence>
<evidence type="ECO:0000313" key="14">
    <source>
        <dbReference type="Proteomes" id="UP000617340"/>
    </source>
</evidence>
<keyword evidence="10" id="KW-0732">Signal</keyword>
<feature type="signal peptide" evidence="10">
    <location>
        <begin position="1"/>
        <end position="19"/>
    </location>
</feature>
<comment type="caution">
    <text evidence="13">The sequence shown here is derived from an EMBL/GenBank/DDBJ whole genome shotgun (WGS) entry which is preliminary data.</text>
</comment>
<keyword evidence="7" id="KW-1015">Disulfide bond</keyword>
<dbReference type="GO" id="GO:0005615">
    <property type="term" value="C:extracellular space"/>
    <property type="evidence" value="ECO:0007669"/>
    <property type="project" value="TreeGrafter"/>
</dbReference>
<dbReference type="InterPro" id="IPR029058">
    <property type="entry name" value="AB_hydrolase_fold"/>
</dbReference>
<evidence type="ECO:0000256" key="6">
    <source>
        <dbReference type="ARBA" id="ARBA00022801"/>
    </source>
</evidence>
<evidence type="ECO:0000256" key="1">
    <source>
        <dbReference type="ARBA" id="ARBA00000111"/>
    </source>
</evidence>
<protein>
    <recommendedName>
        <fullName evidence="4">phospholipase A1</fullName>
        <ecNumber evidence="4">3.1.1.32</ecNumber>
    </recommendedName>
</protein>
<dbReference type="EC" id="3.1.1.32" evidence="4"/>
<proteinExistence type="inferred from homology"/>
<feature type="chain" id="PRO_5032624432" description="phospholipase A1" evidence="10">
    <location>
        <begin position="20"/>
        <end position="896"/>
    </location>
</feature>
<dbReference type="Gene3D" id="3.40.50.1820">
    <property type="entry name" value="alpha/beta hydrolase"/>
    <property type="match status" value="1"/>
</dbReference>
<feature type="domain" description="Lipase" evidence="11">
    <location>
        <begin position="40"/>
        <end position="330"/>
    </location>
</feature>
<feature type="transmembrane region" description="Helical" evidence="9">
    <location>
        <begin position="633"/>
        <end position="649"/>
    </location>
</feature>
<dbReference type="CDD" id="cd00707">
    <property type="entry name" value="Pancreat_lipase_like"/>
    <property type="match status" value="1"/>
</dbReference>
<evidence type="ECO:0000256" key="10">
    <source>
        <dbReference type="SAM" id="SignalP"/>
    </source>
</evidence>
<evidence type="ECO:0000259" key="11">
    <source>
        <dbReference type="Pfam" id="PF00151"/>
    </source>
</evidence>
<dbReference type="GO" id="GO:0008970">
    <property type="term" value="F:phospholipase A1 activity"/>
    <property type="evidence" value="ECO:0007669"/>
    <property type="project" value="UniProtKB-EC"/>
</dbReference>
<evidence type="ECO:0000259" key="12">
    <source>
        <dbReference type="Pfam" id="PF24576"/>
    </source>
</evidence>
<keyword evidence="9" id="KW-0472">Membrane</keyword>
<dbReference type="GO" id="GO:0016042">
    <property type="term" value="P:lipid catabolic process"/>
    <property type="evidence" value="ECO:0007669"/>
    <property type="project" value="TreeGrafter"/>
</dbReference>
<feature type="transmembrane region" description="Helical" evidence="9">
    <location>
        <begin position="856"/>
        <end position="881"/>
    </location>
</feature>
<feature type="transmembrane region" description="Helical" evidence="9">
    <location>
        <begin position="607"/>
        <end position="626"/>
    </location>
</feature>
<reference evidence="13" key="1">
    <citation type="journal article" date="2020" name="G3 (Bethesda)">
        <title>High-Quality Assemblies for Three Invasive Social Wasps from the &lt;i&gt;Vespula&lt;/i&gt; Genus.</title>
        <authorList>
            <person name="Harrop T.W.R."/>
            <person name="Guhlin J."/>
            <person name="McLaughlin G.M."/>
            <person name="Permina E."/>
            <person name="Stockwell P."/>
            <person name="Gilligan J."/>
            <person name="Le Lec M.F."/>
            <person name="Gruber M.A.M."/>
            <person name="Quinn O."/>
            <person name="Lovegrove M."/>
            <person name="Duncan E.J."/>
            <person name="Remnant E.J."/>
            <person name="Van Eeckhoven J."/>
            <person name="Graham B."/>
            <person name="Knapp R.A."/>
            <person name="Langford K.W."/>
            <person name="Kronenberg Z."/>
            <person name="Press M.O."/>
            <person name="Eacker S.M."/>
            <person name="Wilson-Rankin E.E."/>
            <person name="Purcell J."/>
            <person name="Lester P.J."/>
            <person name="Dearden P.K."/>
        </authorList>
    </citation>
    <scope>NUCLEOTIDE SEQUENCE</scope>
    <source>
        <strain evidence="13">Linc-1</strain>
    </source>
</reference>
<keyword evidence="9" id="KW-1133">Transmembrane helix</keyword>
<keyword evidence="6" id="KW-0378">Hydrolase</keyword>
<accession>A0A834U789</accession>
<dbReference type="Gene3D" id="1.10.287.70">
    <property type="match status" value="1"/>
</dbReference>
<comment type="catalytic activity">
    <reaction evidence="1">
        <text>a 1,2-diacyl-sn-glycero-3-phosphocholine + H2O = a 2-acyl-sn-glycero-3-phosphocholine + a fatty acid + H(+)</text>
        <dbReference type="Rhea" id="RHEA:18689"/>
        <dbReference type="ChEBI" id="CHEBI:15377"/>
        <dbReference type="ChEBI" id="CHEBI:15378"/>
        <dbReference type="ChEBI" id="CHEBI:28868"/>
        <dbReference type="ChEBI" id="CHEBI:57643"/>
        <dbReference type="ChEBI" id="CHEBI:57875"/>
        <dbReference type="EC" id="3.1.1.32"/>
    </reaction>
</comment>
<keyword evidence="5" id="KW-0964">Secreted</keyword>
<comment type="subcellular location">
    <subcellularLocation>
        <location evidence="2">Secreted</location>
    </subcellularLocation>
</comment>
<evidence type="ECO:0000313" key="13">
    <source>
        <dbReference type="EMBL" id="KAF7419117.1"/>
    </source>
</evidence>
<feature type="domain" description="Ionotropic receptor 75a N-terminal" evidence="12">
    <location>
        <begin position="359"/>
        <end position="481"/>
    </location>
</feature>
<dbReference type="SUPFAM" id="SSF53850">
    <property type="entry name" value="Periplasmic binding protein-like II"/>
    <property type="match status" value="1"/>
</dbReference>
<dbReference type="AlphaFoldDB" id="A0A834U789"/>
<dbReference type="EMBL" id="JACSDZ010000001">
    <property type="protein sequence ID" value="KAF7419117.1"/>
    <property type="molecule type" value="Genomic_DNA"/>
</dbReference>
<dbReference type="InterPro" id="IPR000734">
    <property type="entry name" value="TAG_lipase"/>
</dbReference>
<dbReference type="InterPro" id="IPR057074">
    <property type="entry name" value="IR75A_N"/>
</dbReference>
<evidence type="ECO:0000256" key="4">
    <source>
        <dbReference type="ARBA" id="ARBA00013179"/>
    </source>
</evidence>
<organism evidence="13 14">
    <name type="scientific">Vespula germanica</name>
    <name type="common">German yellow jacket</name>
    <name type="synonym">Paravespula germanica</name>
    <dbReference type="NCBI Taxonomy" id="30212"/>
    <lineage>
        <taxon>Eukaryota</taxon>
        <taxon>Metazoa</taxon>
        <taxon>Ecdysozoa</taxon>
        <taxon>Arthropoda</taxon>
        <taxon>Hexapoda</taxon>
        <taxon>Insecta</taxon>
        <taxon>Pterygota</taxon>
        <taxon>Neoptera</taxon>
        <taxon>Endopterygota</taxon>
        <taxon>Hymenoptera</taxon>
        <taxon>Apocrita</taxon>
        <taxon>Aculeata</taxon>
        <taxon>Vespoidea</taxon>
        <taxon>Vespidae</taxon>
        <taxon>Vespinae</taxon>
        <taxon>Vespula</taxon>
    </lineage>
</organism>
<feature type="transmembrane region" description="Helical" evidence="9">
    <location>
        <begin position="661"/>
        <end position="681"/>
    </location>
</feature>
<dbReference type="PANTHER" id="PTHR11610">
    <property type="entry name" value="LIPASE"/>
    <property type="match status" value="1"/>
</dbReference>
<dbReference type="SUPFAM" id="SSF53474">
    <property type="entry name" value="alpha/beta-Hydrolases"/>
    <property type="match status" value="1"/>
</dbReference>
<dbReference type="Pfam" id="PF00151">
    <property type="entry name" value="Lipase"/>
    <property type="match status" value="1"/>
</dbReference>
<evidence type="ECO:0000256" key="8">
    <source>
        <dbReference type="RuleBase" id="RU004262"/>
    </source>
</evidence>
<dbReference type="Proteomes" id="UP000617340">
    <property type="component" value="Unassembled WGS sequence"/>
</dbReference>
<evidence type="ECO:0000256" key="3">
    <source>
        <dbReference type="ARBA" id="ARBA00010701"/>
    </source>
</evidence>
<gene>
    <name evidence="13" type="ORF">HZH68_001770</name>
</gene>
<comment type="similarity">
    <text evidence="3 8">Belongs to the AB hydrolase superfamily. Lipase family.</text>
</comment>
<evidence type="ECO:0000256" key="2">
    <source>
        <dbReference type="ARBA" id="ARBA00004613"/>
    </source>
</evidence>
<dbReference type="Pfam" id="PF24576">
    <property type="entry name" value="IR75A_N"/>
    <property type="match status" value="1"/>
</dbReference>
<dbReference type="InterPro" id="IPR033906">
    <property type="entry name" value="Lipase_N"/>
</dbReference>
<evidence type="ECO:0000256" key="9">
    <source>
        <dbReference type="SAM" id="Phobius"/>
    </source>
</evidence>
<keyword evidence="14" id="KW-1185">Reference proteome</keyword>
<dbReference type="InterPro" id="IPR013818">
    <property type="entry name" value="Lipase"/>
</dbReference>
<name>A0A834U789_VESGE</name>
<sequence>MSLVESYILLATAFVSAYAHPQNTLLNDVETIIKSVFKAAREPATFNLYTRENPFGEEQLFLNNTEVLYASHFNESRPTKFIVHGFSDTGNEAWVRGLIDEYHNVEEKLEKFHDNHGQIVSVNTESDVARFKGQQDNTLIDPYLLHEDVNVIVVGWGILAADVYPVAANNTRKVGEFFGDFLEFLNRESNLEYKDVHISGHSLGSHVAGFAGAYLDGRIGRITGLDPASPLFETISGIVDPEFRLDPTDAQFVDVIHTSGPAFGFLAPLGHADFYPNNGEFPQPGCSFLPTTTYCSHSRAHQFMTESIGSTAGFKARTCESWEKYKERRCDYNPIVLMGEYASTSRYARMHVPQFSSRSPKCIFLDLRCENQNVSKLISKASKYHMYDEAHKWLIIGHNLKESLKIIDDSNFNIATDVIIAEPSTHGYVLYDVYNLSKDHGGSLKTILFGTWHKETGLYVTLIKHKFNRRANLQGMKLNVGVHFDHKLSNMSIDKYLLDYNNKSKDSHSKFMYAILINIAELYNFTINITKIDTWEKHGSNRGPMFVAFEEGIIDIYINPSMMITEKLNYGDIIAPVWPIRTCFLFRMISSTNLQLTQFIRPLSMNVWYAMLIITALTAFILLSVLRKEGFHDFIGLCGISILSSIGAISQQASAVVPYGIAGRIAFLHIMFFSLLIFNYYSASMVSNRLRNMGNKMNDSLISLADSNFKIAIEPTEYINSLLQEPHIDVKYFYQNRWLKLPQSMRYLPIEEGLNHVAQGGFAYHTLTESAYPYIEKTFETSMMCELMEVHLFRTTLGLWTRKNGPFTEMLRIGFTKMNNIGLRDRELKRWSARKPRCPANMLIAEAISIQEAAPVLLFLVVGMVLSLSVCAIENIIFWFYSKRSLIIDINRRHMD</sequence>
<keyword evidence="9" id="KW-0812">Transmembrane</keyword>